<accession>A0A0N0U5E6</accession>
<organism evidence="9 10">
    <name type="scientific">Melipona quadrifasciata</name>
    <dbReference type="NCBI Taxonomy" id="166423"/>
    <lineage>
        <taxon>Eukaryota</taxon>
        <taxon>Metazoa</taxon>
        <taxon>Ecdysozoa</taxon>
        <taxon>Arthropoda</taxon>
        <taxon>Hexapoda</taxon>
        <taxon>Insecta</taxon>
        <taxon>Pterygota</taxon>
        <taxon>Neoptera</taxon>
        <taxon>Endopterygota</taxon>
        <taxon>Hymenoptera</taxon>
        <taxon>Apocrita</taxon>
        <taxon>Aculeata</taxon>
        <taxon>Apoidea</taxon>
        <taxon>Anthophila</taxon>
        <taxon>Apidae</taxon>
        <taxon>Melipona</taxon>
    </lineage>
</organism>
<evidence type="ECO:0000256" key="7">
    <source>
        <dbReference type="SAM" id="MobiDB-lite"/>
    </source>
</evidence>
<feature type="region of interest" description="Disordered" evidence="7">
    <location>
        <begin position="379"/>
        <end position="398"/>
    </location>
</feature>
<keyword evidence="3" id="KW-0687">Ribonucleoprotein</keyword>
<feature type="repeat" description="ANK" evidence="6">
    <location>
        <begin position="179"/>
        <end position="211"/>
    </location>
</feature>
<feature type="domain" description="Large ribosomal subunit protein uL15/eL18" evidence="8">
    <location>
        <begin position="212"/>
        <end position="398"/>
    </location>
</feature>
<feature type="compositionally biased region" description="Basic residues" evidence="7">
    <location>
        <begin position="388"/>
        <end position="398"/>
    </location>
</feature>
<dbReference type="EMBL" id="KQ435794">
    <property type="protein sequence ID" value="KOX73982.1"/>
    <property type="molecule type" value="Genomic_DNA"/>
</dbReference>
<dbReference type="PANTHER" id="PTHR10934">
    <property type="entry name" value="60S RIBOSOMAL PROTEIN L18"/>
    <property type="match status" value="1"/>
</dbReference>
<dbReference type="SMART" id="SM00248">
    <property type="entry name" value="ANK"/>
    <property type="match status" value="2"/>
</dbReference>
<dbReference type="InterPro" id="IPR002110">
    <property type="entry name" value="Ankyrin_rpt"/>
</dbReference>
<name>A0A0N0U5E6_9HYME</name>
<dbReference type="GO" id="GO:0006412">
    <property type="term" value="P:translation"/>
    <property type="evidence" value="ECO:0007669"/>
    <property type="project" value="InterPro"/>
</dbReference>
<evidence type="ECO:0000256" key="5">
    <source>
        <dbReference type="ARBA" id="ARBA00035323"/>
    </source>
</evidence>
<evidence type="ECO:0000256" key="4">
    <source>
        <dbReference type="ARBA" id="ARBA00035218"/>
    </source>
</evidence>
<dbReference type="GO" id="GO:0003723">
    <property type="term" value="F:RNA binding"/>
    <property type="evidence" value="ECO:0007669"/>
    <property type="project" value="TreeGrafter"/>
</dbReference>
<dbReference type="Proteomes" id="UP000053105">
    <property type="component" value="Unassembled WGS sequence"/>
</dbReference>
<dbReference type="OrthoDB" id="6353017at2759"/>
<dbReference type="PROSITE" id="PS50088">
    <property type="entry name" value="ANK_REPEAT"/>
    <property type="match status" value="1"/>
</dbReference>
<reference evidence="9 10" key="1">
    <citation type="submission" date="2015-07" db="EMBL/GenBank/DDBJ databases">
        <title>The genome of Melipona quadrifasciata.</title>
        <authorList>
            <person name="Pan H."/>
            <person name="Kapheim K."/>
        </authorList>
    </citation>
    <scope>NUCLEOTIDE SEQUENCE [LARGE SCALE GENOMIC DNA]</scope>
    <source>
        <strain evidence="9">0111107301</strain>
        <tissue evidence="9">Whole body</tissue>
    </source>
</reference>
<dbReference type="InterPro" id="IPR000039">
    <property type="entry name" value="Ribosomal_eL18"/>
</dbReference>
<keyword evidence="10" id="KW-1185">Reference proteome</keyword>
<dbReference type="InterPro" id="IPR021132">
    <property type="entry name" value="Ribosomal_eL18/eL18-A/B/_CS"/>
</dbReference>
<keyword evidence="6" id="KW-0040">ANK repeat</keyword>
<evidence type="ECO:0000256" key="6">
    <source>
        <dbReference type="PROSITE-ProRule" id="PRU00023"/>
    </source>
</evidence>
<dbReference type="FunFam" id="3.100.10.10:FF:000001">
    <property type="entry name" value="60S ribosomal protein L18"/>
    <property type="match status" value="1"/>
</dbReference>
<dbReference type="STRING" id="166423.A0A0N0U5E6"/>
<evidence type="ECO:0000256" key="1">
    <source>
        <dbReference type="ARBA" id="ARBA00006815"/>
    </source>
</evidence>
<keyword evidence="2 9" id="KW-0689">Ribosomal protein</keyword>
<proteinExistence type="inferred from homology"/>
<dbReference type="PROSITE" id="PS01106">
    <property type="entry name" value="RIBOSOMAL_L18E"/>
    <property type="match status" value="1"/>
</dbReference>
<evidence type="ECO:0000313" key="9">
    <source>
        <dbReference type="EMBL" id="KOX73982.1"/>
    </source>
</evidence>
<comment type="similarity">
    <text evidence="1">Belongs to the eukaryotic ribosomal protein eL18 family.</text>
</comment>
<dbReference type="InterPro" id="IPR036227">
    <property type="entry name" value="Ribosomal_uL15/eL18_sf"/>
</dbReference>
<evidence type="ECO:0000256" key="3">
    <source>
        <dbReference type="ARBA" id="ARBA00023274"/>
    </source>
</evidence>
<evidence type="ECO:0000259" key="8">
    <source>
        <dbReference type="Pfam" id="PF17135"/>
    </source>
</evidence>
<dbReference type="PROSITE" id="PS50297">
    <property type="entry name" value="ANK_REP_REGION"/>
    <property type="match status" value="1"/>
</dbReference>
<dbReference type="SUPFAM" id="SSF48403">
    <property type="entry name" value="Ankyrin repeat"/>
    <property type="match status" value="1"/>
</dbReference>
<evidence type="ECO:0000256" key="2">
    <source>
        <dbReference type="ARBA" id="ARBA00022980"/>
    </source>
</evidence>
<dbReference type="Gene3D" id="1.25.40.20">
    <property type="entry name" value="Ankyrin repeat-containing domain"/>
    <property type="match status" value="1"/>
</dbReference>
<dbReference type="Pfam" id="PF17135">
    <property type="entry name" value="Ribosomal_L18"/>
    <property type="match status" value="1"/>
</dbReference>
<dbReference type="GO" id="GO:0003735">
    <property type="term" value="F:structural constituent of ribosome"/>
    <property type="evidence" value="ECO:0007669"/>
    <property type="project" value="InterPro"/>
</dbReference>
<gene>
    <name evidence="9" type="ORF">WN51_14061</name>
</gene>
<dbReference type="PANTHER" id="PTHR10934:SF2">
    <property type="entry name" value="LARGE RIBOSOMAL SUBUNIT PROTEIN EL18"/>
    <property type="match status" value="1"/>
</dbReference>
<dbReference type="SUPFAM" id="SSF52080">
    <property type="entry name" value="Ribosomal proteins L15p and L18e"/>
    <property type="match status" value="1"/>
</dbReference>
<dbReference type="AlphaFoldDB" id="A0A0N0U5E6"/>
<protein>
    <recommendedName>
        <fullName evidence="4">Large ribosomal subunit protein eL18</fullName>
    </recommendedName>
    <alternativeName>
        <fullName evidence="5">60S ribosomal protein L18</fullName>
    </alternativeName>
</protein>
<dbReference type="Pfam" id="PF00023">
    <property type="entry name" value="Ank"/>
    <property type="match status" value="1"/>
</dbReference>
<sequence length="398" mass="45393">MTSLDSEIETNNNSLDSLVQNRNLITEEINNISSNSASTITTNSEQNETKEVVPDILHNKFNSDRLNIYDDILNSIPTSSSLPCNDERPVFCKYEYKLPVFQPFKYRPVMFQPYKPLSTKSLETDVINKAHRNQHVVPVLNVYSNLFQHKLRMAAATNNTFMVQEFLSIGVSPNCCDLQGRTPLHLAACRGYTKTVRLLLQHGADPNVRDSGIDINHKHDRKVRRTEPKSQDVYLRLLVKLYRFLARRTNSKFNKIVLKRLFMSKIHRPPISIARIVRFMKKPGRENAIAVIVGTVTDDARIFEIPKLTVCALRVTARARARILKAGGELITFDQLALRAPTGKRTVLMQGRRKAREAVKHFGPAPGVPHSHTKPLVRSKGRKFERARGRRRSCGYKK</sequence>
<dbReference type="GO" id="GO:0022625">
    <property type="term" value="C:cytosolic large ribosomal subunit"/>
    <property type="evidence" value="ECO:0007669"/>
    <property type="project" value="TreeGrafter"/>
</dbReference>
<evidence type="ECO:0000313" key="10">
    <source>
        <dbReference type="Proteomes" id="UP000053105"/>
    </source>
</evidence>
<dbReference type="Gene3D" id="3.100.10.10">
    <property type="match status" value="1"/>
</dbReference>
<dbReference type="InterPro" id="IPR021131">
    <property type="entry name" value="Ribosomal_uL15/eL18"/>
</dbReference>
<dbReference type="InterPro" id="IPR036770">
    <property type="entry name" value="Ankyrin_rpt-contain_sf"/>
</dbReference>